<dbReference type="Proteomes" id="UP000192923">
    <property type="component" value="Unassembled WGS sequence"/>
</dbReference>
<feature type="chain" id="PRO_5012689731" evidence="2">
    <location>
        <begin position="25"/>
        <end position="301"/>
    </location>
</feature>
<keyword evidence="4" id="KW-1185">Reference proteome</keyword>
<sequence>MNSFRRPAPWLLLLAVLATATAQAAPELPETTRSQLETAFQAVDAATLKGPTDVAIAGQAVLQLPSGYHFVPAEPARQLLVAMGNPGADPVQGMIFPAREQDAPWFIVVSFNPAGYIKDDEAKDWKADALLEEIRKGTASANEERRTRGLPEITVAGWVEAPQYDPETHRLVWSLSSQLAGSDQPSGVNYNTLMLGREGYISLNLVTDLASIERLKPVSRNMLASLDFDAGKRYADFQPDTDKVAEYGLAALVAGVAAKKLGLLALAGLFFAKFAKIILAGAVVAMGGLARVFGGKKKPEA</sequence>
<evidence type="ECO:0000313" key="4">
    <source>
        <dbReference type="Proteomes" id="UP000192923"/>
    </source>
</evidence>
<dbReference type="InterPro" id="IPR018682">
    <property type="entry name" value="DUF2167_membr"/>
</dbReference>
<feature type="signal peptide" evidence="2">
    <location>
        <begin position="1"/>
        <end position="24"/>
    </location>
</feature>
<evidence type="ECO:0000256" key="2">
    <source>
        <dbReference type="SAM" id="SignalP"/>
    </source>
</evidence>
<dbReference type="AlphaFoldDB" id="A0A1Y6D628"/>
<evidence type="ECO:0000256" key="1">
    <source>
        <dbReference type="SAM" id="Phobius"/>
    </source>
</evidence>
<feature type="transmembrane region" description="Helical" evidence="1">
    <location>
        <begin position="277"/>
        <end position="294"/>
    </location>
</feature>
<dbReference type="STRING" id="1760988.SAMN02949497_2738"/>
<gene>
    <name evidence="3" type="ORF">SAMN02949497_2738</name>
</gene>
<organism evidence="3 4">
    <name type="scientific">Methylomagnum ishizawai</name>
    <dbReference type="NCBI Taxonomy" id="1760988"/>
    <lineage>
        <taxon>Bacteria</taxon>
        <taxon>Pseudomonadati</taxon>
        <taxon>Pseudomonadota</taxon>
        <taxon>Gammaproteobacteria</taxon>
        <taxon>Methylococcales</taxon>
        <taxon>Methylococcaceae</taxon>
        <taxon>Methylomagnum</taxon>
    </lineage>
</organism>
<keyword evidence="1" id="KW-0812">Transmembrane</keyword>
<dbReference type="Pfam" id="PF09935">
    <property type="entry name" value="DUF2167"/>
    <property type="match status" value="1"/>
</dbReference>
<accession>A0A1Y6D628</accession>
<keyword evidence="2" id="KW-0732">Signal</keyword>
<name>A0A1Y6D628_9GAMM</name>
<protein>
    <submittedName>
        <fullName evidence="3">Uncharacterized membrane-anchored protein</fullName>
    </submittedName>
</protein>
<reference evidence="3 4" key="1">
    <citation type="submission" date="2016-12" db="EMBL/GenBank/DDBJ databases">
        <authorList>
            <person name="Song W.-J."/>
            <person name="Kurnit D.M."/>
        </authorList>
    </citation>
    <scope>NUCLEOTIDE SEQUENCE [LARGE SCALE GENOMIC DNA]</scope>
    <source>
        <strain evidence="3 4">175</strain>
    </source>
</reference>
<keyword evidence="1" id="KW-1133">Transmembrane helix</keyword>
<dbReference type="EMBL" id="FXAM01000001">
    <property type="protein sequence ID" value="SMF95375.1"/>
    <property type="molecule type" value="Genomic_DNA"/>
</dbReference>
<evidence type="ECO:0000313" key="3">
    <source>
        <dbReference type="EMBL" id="SMF95375.1"/>
    </source>
</evidence>
<dbReference type="RefSeq" id="WP_085213547.1">
    <property type="nucleotide sequence ID" value="NZ_FXAM01000001.1"/>
</dbReference>
<proteinExistence type="predicted"/>
<keyword evidence="1" id="KW-0472">Membrane</keyword>